<sequence length="86" mass="9533">MLLARIDEVFPLVCPRCGGEMRIIAFLTDACAVREILSHLGEPTSPPPIAPARGPPLWEMADAEQGEFDPQAQPAPDYEFDQRIAW</sequence>
<evidence type="ECO:0008006" key="3">
    <source>
        <dbReference type="Google" id="ProtNLM"/>
    </source>
</evidence>
<dbReference type="EMBL" id="SPMX01000065">
    <property type="protein sequence ID" value="NMQ07126.1"/>
    <property type="molecule type" value="Genomic_DNA"/>
</dbReference>
<evidence type="ECO:0000313" key="1">
    <source>
        <dbReference type="EMBL" id="NMQ07126.1"/>
    </source>
</evidence>
<dbReference type="RefSeq" id="WP_169071487.1">
    <property type="nucleotide sequence ID" value="NZ_SPMX01000065.1"/>
</dbReference>
<reference evidence="1" key="1">
    <citation type="submission" date="2019-03" db="EMBL/GenBank/DDBJ databases">
        <title>Metabolic reconstructions from genomes of highly enriched 'Candidatus Accumulibacter' and 'Candidatus Competibacter' bioreactor populations.</title>
        <authorList>
            <person name="Annavajhala M.K."/>
            <person name="Welles L."/>
            <person name="Abbas B."/>
            <person name="Sorokin D."/>
            <person name="Park H."/>
            <person name="Van Loosdrecht M."/>
            <person name="Chandran K."/>
        </authorList>
    </citation>
    <scope>NUCLEOTIDE SEQUENCE</scope>
    <source>
        <strain evidence="1">SBR_L</strain>
    </source>
</reference>
<organism evidence="1 2">
    <name type="scientific">Candidatus Accumulibacter contiguus</name>
    <dbReference type="NCBI Taxonomy" id="2954381"/>
    <lineage>
        <taxon>Bacteria</taxon>
        <taxon>Pseudomonadati</taxon>
        <taxon>Pseudomonadota</taxon>
        <taxon>Betaproteobacteria</taxon>
        <taxon>Candidatus Accumulibacter</taxon>
    </lineage>
</organism>
<dbReference type="Proteomes" id="UP000886469">
    <property type="component" value="Unassembled WGS sequence"/>
</dbReference>
<proteinExistence type="predicted"/>
<comment type="caution">
    <text evidence="1">The sequence shown here is derived from an EMBL/GenBank/DDBJ whole genome shotgun (WGS) entry which is preliminary data.</text>
</comment>
<keyword evidence="2" id="KW-1185">Reference proteome</keyword>
<gene>
    <name evidence="1" type="ORF">E4Q08_18720</name>
</gene>
<evidence type="ECO:0000313" key="2">
    <source>
        <dbReference type="Proteomes" id="UP000886469"/>
    </source>
</evidence>
<protein>
    <recommendedName>
        <fullName evidence="3">Transposase</fullName>
    </recommendedName>
</protein>
<accession>A0ABX1TDV0</accession>
<name>A0ABX1TDV0_9PROT</name>